<comment type="caution">
    <text evidence="3">The sequence shown here is derived from an EMBL/GenBank/DDBJ whole genome shotgun (WGS) entry which is preliminary data.</text>
</comment>
<proteinExistence type="predicted"/>
<keyword evidence="2" id="KW-0472">Membrane</keyword>
<feature type="region of interest" description="Disordered" evidence="1">
    <location>
        <begin position="60"/>
        <end position="83"/>
    </location>
</feature>
<dbReference type="Proteomes" id="UP000234345">
    <property type="component" value="Unassembled WGS sequence"/>
</dbReference>
<sequence>MKNAAASRANSAMADTGGVVSVARAVPAMLSAVVSSIIAIVFINLLPQWMERSLGAEPRSAQRCMTCGRDRQRTVGGADEREP</sequence>
<evidence type="ECO:0000313" key="4">
    <source>
        <dbReference type="Proteomes" id="UP000234345"/>
    </source>
</evidence>
<keyword evidence="2" id="KW-0812">Transmembrane</keyword>
<name>A0A7Z7NGQ4_XANCH</name>
<feature type="compositionally biased region" description="Basic and acidic residues" evidence="1">
    <location>
        <begin position="68"/>
        <end position="83"/>
    </location>
</feature>
<protein>
    <submittedName>
        <fullName evidence="3">Uncharacterized protein</fullName>
    </submittedName>
</protein>
<evidence type="ECO:0000256" key="2">
    <source>
        <dbReference type="SAM" id="Phobius"/>
    </source>
</evidence>
<dbReference type="AlphaFoldDB" id="A0A7Z7NGQ4"/>
<feature type="transmembrane region" description="Helical" evidence="2">
    <location>
        <begin position="25"/>
        <end position="46"/>
    </location>
</feature>
<keyword evidence="2" id="KW-1133">Transmembrane helix</keyword>
<reference evidence="3 4" key="1">
    <citation type="submission" date="2017-10" db="EMBL/GenBank/DDBJ databases">
        <authorList>
            <person name="Regsiter A."/>
            <person name="William W."/>
        </authorList>
    </citation>
    <scope>NUCLEOTIDE SEQUENCE [LARGE SCALE GENOMIC DNA]</scope>
    <source>
        <strain evidence="3 4">CFBP6991</strain>
    </source>
</reference>
<evidence type="ECO:0000313" key="3">
    <source>
        <dbReference type="EMBL" id="SOO24163.1"/>
    </source>
</evidence>
<evidence type="ECO:0000256" key="1">
    <source>
        <dbReference type="SAM" id="MobiDB-lite"/>
    </source>
</evidence>
<gene>
    <name evidence="3" type="ORF">XFF6991_320162</name>
</gene>
<organism evidence="3 4">
    <name type="scientific">Xanthomonas campestris pv. phaseoli</name>
    <dbReference type="NCBI Taxonomy" id="317013"/>
    <lineage>
        <taxon>Bacteria</taxon>
        <taxon>Pseudomonadati</taxon>
        <taxon>Pseudomonadota</taxon>
        <taxon>Gammaproteobacteria</taxon>
        <taxon>Lysobacterales</taxon>
        <taxon>Lysobacteraceae</taxon>
        <taxon>Xanthomonas</taxon>
    </lineage>
</organism>
<dbReference type="EMBL" id="OCZC01000059">
    <property type="protein sequence ID" value="SOO24163.1"/>
    <property type="molecule type" value="Genomic_DNA"/>
</dbReference>
<accession>A0A7Z7NGQ4</accession>